<dbReference type="EMBL" id="JYDU01000056">
    <property type="protein sequence ID" value="KRX95424.1"/>
    <property type="molecule type" value="Genomic_DNA"/>
</dbReference>
<evidence type="ECO:0000256" key="1">
    <source>
        <dbReference type="SAM" id="SignalP"/>
    </source>
</evidence>
<accession>A0A0V0Y608</accession>
<dbReference type="Proteomes" id="UP000054815">
    <property type="component" value="Unassembled WGS sequence"/>
</dbReference>
<evidence type="ECO:0008006" key="4">
    <source>
        <dbReference type="Google" id="ProtNLM"/>
    </source>
</evidence>
<keyword evidence="1" id="KW-0732">Signal</keyword>
<name>A0A0V0Y608_TRIPS</name>
<feature type="signal peptide" evidence="1">
    <location>
        <begin position="1"/>
        <end position="17"/>
    </location>
</feature>
<feature type="chain" id="PRO_5006872983" description="Secreted protein" evidence="1">
    <location>
        <begin position="18"/>
        <end position="81"/>
    </location>
</feature>
<comment type="caution">
    <text evidence="2">The sequence shown here is derived from an EMBL/GenBank/DDBJ whole genome shotgun (WGS) entry which is preliminary data.</text>
</comment>
<reference evidence="2 3" key="1">
    <citation type="submission" date="2015-01" db="EMBL/GenBank/DDBJ databases">
        <title>Evolution of Trichinella species and genotypes.</title>
        <authorList>
            <person name="Korhonen P.K."/>
            <person name="Edoardo P."/>
            <person name="Giuseppe L.R."/>
            <person name="Gasser R.B."/>
        </authorList>
    </citation>
    <scope>NUCLEOTIDE SEQUENCE [LARGE SCALE GENOMIC DNA]</scope>
    <source>
        <strain evidence="2">ISS141</strain>
    </source>
</reference>
<protein>
    <recommendedName>
        <fullName evidence="4">Secreted protein</fullName>
    </recommendedName>
</protein>
<evidence type="ECO:0000313" key="3">
    <source>
        <dbReference type="Proteomes" id="UP000054815"/>
    </source>
</evidence>
<proteinExistence type="predicted"/>
<organism evidence="2 3">
    <name type="scientific">Trichinella pseudospiralis</name>
    <name type="common">Parasitic roundworm</name>
    <dbReference type="NCBI Taxonomy" id="6337"/>
    <lineage>
        <taxon>Eukaryota</taxon>
        <taxon>Metazoa</taxon>
        <taxon>Ecdysozoa</taxon>
        <taxon>Nematoda</taxon>
        <taxon>Enoplea</taxon>
        <taxon>Dorylaimia</taxon>
        <taxon>Trichinellida</taxon>
        <taxon>Trichinellidae</taxon>
        <taxon>Trichinella</taxon>
    </lineage>
</organism>
<gene>
    <name evidence="2" type="ORF">T4E_9768</name>
</gene>
<dbReference type="AlphaFoldDB" id="A0A0V0Y608"/>
<sequence length="81" mass="9098">MQGVLTTLLFMVPSTLHLRFVSQPRQAAKVSSYCKILTIYEALELFQCPYKSQHFSSGCTIFPFSLAHLTAGERYVPGNIL</sequence>
<evidence type="ECO:0000313" key="2">
    <source>
        <dbReference type="EMBL" id="KRX95424.1"/>
    </source>
</evidence>